<accession>A0A699SZG1</accession>
<evidence type="ECO:0000313" key="1">
    <source>
        <dbReference type="EMBL" id="GFD03482.1"/>
    </source>
</evidence>
<gene>
    <name evidence="1" type="ORF">Tci_875451</name>
</gene>
<protein>
    <submittedName>
        <fullName evidence="1">Uncharacterized protein</fullName>
    </submittedName>
</protein>
<name>A0A699SZG1_TANCI</name>
<dbReference type="EMBL" id="BKCJ011205335">
    <property type="protein sequence ID" value="GFD03482.1"/>
    <property type="molecule type" value="Genomic_DNA"/>
</dbReference>
<proteinExistence type="predicted"/>
<reference evidence="1" key="1">
    <citation type="journal article" date="2019" name="Sci. Rep.">
        <title>Draft genome of Tanacetum cinerariifolium, the natural source of mosquito coil.</title>
        <authorList>
            <person name="Yamashiro T."/>
            <person name="Shiraishi A."/>
            <person name="Satake H."/>
            <person name="Nakayama K."/>
        </authorList>
    </citation>
    <scope>NUCLEOTIDE SEQUENCE</scope>
</reference>
<dbReference type="AlphaFoldDB" id="A0A699SZG1"/>
<comment type="caution">
    <text evidence="1">The sequence shown here is derived from an EMBL/GenBank/DDBJ whole genome shotgun (WGS) entry which is preliminary data.</text>
</comment>
<sequence length="91" mass="9524">MRTCTCHHQIGVGSLSKQVMRVLLSLVPGDDDAAALVDEFANGLTNILPSTIAFELSSSTSCEVIGIFVAREDEFVGVGAVSVIVVDAVDD</sequence>
<organism evidence="1">
    <name type="scientific">Tanacetum cinerariifolium</name>
    <name type="common">Dalmatian daisy</name>
    <name type="synonym">Chrysanthemum cinerariifolium</name>
    <dbReference type="NCBI Taxonomy" id="118510"/>
    <lineage>
        <taxon>Eukaryota</taxon>
        <taxon>Viridiplantae</taxon>
        <taxon>Streptophyta</taxon>
        <taxon>Embryophyta</taxon>
        <taxon>Tracheophyta</taxon>
        <taxon>Spermatophyta</taxon>
        <taxon>Magnoliopsida</taxon>
        <taxon>eudicotyledons</taxon>
        <taxon>Gunneridae</taxon>
        <taxon>Pentapetalae</taxon>
        <taxon>asterids</taxon>
        <taxon>campanulids</taxon>
        <taxon>Asterales</taxon>
        <taxon>Asteraceae</taxon>
        <taxon>Asteroideae</taxon>
        <taxon>Anthemideae</taxon>
        <taxon>Anthemidinae</taxon>
        <taxon>Tanacetum</taxon>
    </lineage>
</organism>